<dbReference type="AlphaFoldDB" id="W4FA49"/>
<dbReference type="OrthoDB" id="532420at2759"/>
<gene>
    <name evidence="8" type="ORF">H257_19500</name>
</gene>
<dbReference type="GeneID" id="20821496"/>
<evidence type="ECO:0000256" key="7">
    <source>
        <dbReference type="SAM" id="MobiDB-lite"/>
    </source>
</evidence>
<feature type="non-terminal residue" evidence="8">
    <location>
        <position position="456"/>
    </location>
</feature>
<evidence type="ECO:0000256" key="5">
    <source>
        <dbReference type="ARBA" id="ARBA00022695"/>
    </source>
</evidence>
<comment type="similarity">
    <text evidence="2">Belongs to the UDPGP type 1 family.</text>
</comment>
<name>W4FA49_APHAT</name>
<evidence type="ECO:0000313" key="8">
    <source>
        <dbReference type="EMBL" id="ETV63573.1"/>
    </source>
</evidence>
<evidence type="ECO:0000256" key="4">
    <source>
        <dbReference type="ARBA" id="ARBA00022679"/>
    </source>
</evidence>
<dbReference type="SUPFAM" id="SSF53448">
    <property type="entry name" value="Nucleotide-diphospho-sugar transferases"/>
    <property type="match status" value="2"/>
</dbReference>
<dbReference type="STRING" id="112090.W4FA49"/>
<evidence type="ECO:0000256" key="6">
    <source>
        <dbReference type="ARBA" id="ARBA00048493"/>
    </source>
</evidence>
<dbReference type="GO" id="GO:0006048">
    <property type="term" value="P:UDP-N-acetylglucosamine biosynthetic process"/>
    <property type="evidence" value="ECO:0007669"/>
    <property type="project" value="TreeGrafter"/>
</dbReference>
<keyword evidence="5" id="KW-0548">Nucleotidyltransferase</keyword>
<accession>W4FA49</accession>
<dbReference type="InterPro" id="IPR039741">
    <property type="entry name" value="UDP-sugar_pyrophosphorylase"/>
</dbReference>
<organism evidence="8">
    <name type="scientific">Aphanomyces astaci</name>
    <name type="common">Crayfish plague agent</name>
    <dbReference type="NCBI Taxonomy" id="112090"/>
    <lineage>
        <taxon>Eukaryota</taxon>
        <taxon>Sar</taxon>
        <taxon>Stramenopiles</taxon>
        <taxon>Oomycota</taxon>
        <taxon>Saprolegniomycetes</taxon>
        <taxon>Saprolegniales</taxon>
        <taxon>Verrucalvaceae</taxon>
        <taxon>Aphanomyces</taxon>
    </lineage>
</organism>
<dbReference type="PANTHER" id="PTHR11952:SF2">
    <property type="entry name" value="LD24639P"/>
    <property type="match status" value="1"/>
</dbReference>
<proteinExistence type="inferred from homology"/>
<dbReference type="PANTHER" id="PTHR11952">
    <property type="entry name" value="UDP- GLUCOSE PYROPHOSPHORYLASE"/>
    <property type="match status" value="1"/>
</dbReference>
<dbReference type="GO" id="GO:0003977">
    <property type="term" value="F:UDP-N-acetylglucosamine diphosphorylase activity"/>
    <property type="evidence" value="ECO:0007669"/>
    <property type="project" value="UniProtKB-EC"/>
</dbReference>
<comment type="catalytic activity">
    <reaction evidence="6">
        <text>N-acetyl-alpha-D-glucosamine 1-phosphate + UTP + H(+) = UDP-N-acetyl-alpha-D-glucosamine + diphosphate</text>
        <dbReference type="Rhea" id="RHEA:13509"/>
        <dbReference type="ChEBI" id="CHEBI:15378"/>
        <dbReference type="ChEBI" id="CHEBI:33019"/>
        <dbReference type="ChEBI" id="CHEBI:46398"/>
        <dbReference type="ChEBI" id="CHEBI:57705"/>
        <dbReference type="ChEBI" id="CHEBI:57776"/>
        <dbReference type="EC" id="2.7.7.23"/>
    </reaction>
</comment>
<comment type="pathway">
    <text evidence="1">Nucleotide-sugar biosynthesis; UDP-N-acetyl-alpha-D-glucosamine biosynthesis; UDP-N-acetyl-alpha-D-glucosamine from N-acetyl-alpha-D-glucosamine 1-phosphate: step 1/1.</text>
</comment>
<keyword evidence="4" id="KW-0808">Transferase</keyword>
<evidence type="ECO:0000256" key="1">
    <source>
        <dbReference type="ARBA" id="ARBA00005208"/>
    </source>
</evidence>
<dbReference type="VEuPathDB" id="FungiDB:H257_19500"/>
<feature type="region of interest" description="Disordered" evidence="7">
    <location>
        <begin position="135"/>
        <end position="156"/>
    </location>
</feature>
<dbReference type="InterPro" id="IPR029044">
    <property type="entry name" value="Nucleotide-diphossugar_trans"/>
</dbReference>
<evidence type="ECO:0000256" key="3">
    <source>
        <dbReference type="ARBA" id="ARBA00012457"/>
    </source>
</evidence>
<dbReference type="Pfam" id="PF01704">
    <property type="entry name" value="UDPGP"/>
    <property type="match status" value="2"/>
</dbReference>
<dbReference type="InterPro" id="IPR002618">
    <property type="entry name" value="UDPGP_fam"/>
</dbReference>
<protein>
    <recommendedName>
        <fullName evidence="3">UDP-N-acetylglucosamine diphosphorylase</fullName>
        <ecNumber evidence="3">2.7.7.23</ecNumber>
    </recommendedName>
</protein>
<evidence type="ECO:0000256" key="2">
    <source>
        <dbReference type="ARBA" id="ARBA00010401"/>
    </source>
</evidence>
<dbReference type="EMBL" id="KI913816">
    <property type="protein sequence ID" value="ETV63573.1"/>
    <property type="molecule type" value="Genomic_DNA"/>
</dbReference>
<dbReference type="EC" id="2.7.7.23" evidence="3"/>
<sequence length="456" mass="49605">MGYCIEKKADCGNKVVWKSRPDESVGVVAKRGGQYCVVEYSEMDKPTSELRDPKTNQLVYGAANICNHFYTVSFLTDVVLPQMSLQYHVAHKKIPMADDSGATVTPTANTGVKLESFIFDVFPLSQRMAVLSSNRDDEFSPVKNAPGTPVDSPDSARQMLHDQASRWLNTSAYGYLEVSPLVSYAGEGLEGYRTDLPLTRVLSLDSKSHPATAHCVPTAIRHRLEQFKQQHVLHFIDNGTVSRYDAQLLLQDLASIDFDHLKASFERSLHGSTSAADVLSGPLTPLTDEVASLAGSSGADKDSWTKAGVEAIRQGQVAALVLSGGQGTRLGFSGPKGMYDIGLPSAKSLFELFALRLVKLQGESGGVIPWFIMTSMLNHDSTVSFFQKNLYFGLKPAQVVFFSQGTLPCLTIEGKLMLETPSKLSRAPDGNGGIYRALVDSGALKQMESLGVKYLH</sequence>
<dbReference type="Gene3D" id="3.90.550.10">
    <property type="entry name" value="Spore Coat Polysaccharide Biosynthesis Protein SpsA, Chain A"/>
    <property type="match status" value="2"/>
</dbReference>
<dbReference type="RefSeq" id="XP_009846943.1">
    <property type="nucleotide sequence ID" value="XM_009848641.1"/>
</dbReference>
<reference evidence="8" key="1">
    <citation type="submission" date="2013-12" db="EMBL/GenBank/DDBJ databases">
        <title>The Genome Sequence of Aphanomyces astaci APO3.</title>
        <authorList>
            <consortium name="The Broad Institute Genomics Platform"/>
            <person name="Russ C."/>
            <person name="Tyler B."/>
            <person name="van West P."/>
            <person name="Dieguez-Uribeondo J."/>
            <person name="Young S.K."/>
            <person name="Zeng Q."/>
            <person name="Gargeya S."/>
            <person name="Fitzgerald M."/>
            <person name="Abouelleil A."/>
            <person name="Alvarado L."/>
            <person name="Chapman S.B."/>
            <person name="Gainer-Dewar J."/>
            <person name="Goldberg J."/>
            <person name="Griggs A."/>
            <person name="Gujja S."/>
            <person name="Hansen M."/>
            <person name="Howarth C."/>
            <person name="Imamovic A."/>
            <person name="Ireland A."/>
            <person name="Larimer J."/>
            <person name="McCowan C."/>
            <person name="Murphy C."/>
            <person name="Pearson M."/>
            <person name="Poon T.W."/>
            <person name="Priest M."/>
            <person name="Roberts A."/>
            <person name="Saif S."/>
            <person name="Shea T."/>
            <person name="Sykes S."/>
            <person name="Wortman J."/>
            <person name="Nusbaum C."/>
            <person name="Birren B."/>
        </authorList>
    </citation>
    <scope>NUCLEOTIDE SEQUENCE [LARGE SCALE GENOMIC DNA]</scope>
    <source>
        <strain evidence="8">APO3</strain>
    </source>
</reference>